<dbReference type="AlphaFoldDB" id="R4WKQ6"/>
<keyword evidence="2" id="KW-1185">Reference proteome</keyword>
<dbReference type="KEGG" id="buo:BRPE64_BCDS04770"/>
<protein>
    <submittedName>
        <fullName evidence="1">Uncharacterized protein</fullName>
    </submittedName>
</protein>
<organism evidence="1 2">
    <name type="scientific">Caballeronia insecticola</name>
    <dbReference type="NCBI Taxonomy" id="758793"/>
    <lineage>
        <taxon>Bacteria</taxon>
        <taxon>Pseudomonadati</taxon>
        <taxon>Pseudomonadota</taxon>
        <taxon>Betaproteobacteria</taxon>
        <taxon>Burkholderiales</taxon>
        <taxon>Burkholderiaceae</taxon>
        <taxon>Caballeronia</taxon>
    </lineage>
</organism>
<gene>
    <name evidence="1" type="ORF">BRPE64_BCDS04770</name>
</gene>
<reference evidence="1 2" key="2">
    <citation type="journal article" date="2018" name="Int. J. Syst. Evol. Microbiol.">
        <title>Burkholderia insecticola sp. nov., a gut symbiotic bacterium of the bean bug Riptortus pedestris.</title>
        <authorList>
            <person name="Takeshita K."/>
            <person name="Tamaki H."/>
            <person name="Ohbayashi T."/>
            <person name="Meng X.-Y."/>
            <person name="Sone T."/>
            <person name="Mitani Y."/>
            <person name="Peeters C."/>
            <person name="Kikuchi Y."/>
            <person name="Vandamme P."/>
        </authorList>
    </citation>
    <scope>NUCLEOTIDE SEQUENCE [LARGE SCALE GENOMIC DNA]</scope>
    <source>
        <strain evidence="1">RPE64</strain>
    </source>
</reference>
<accession>R4WKQ6</accession>
<dbReference type="Proteomes" id="UP000013966">
    <property type="component" value="Chromosome 2"/>
</dbReference>
<dbReference type="STRING" id="758793.BRPE64_BCDS04770"/>
<evidence type="ECO:0000313" key="1">
    <source>
        <dbReference type="EMBL" id="BAN25138.1"/>
    </source>
</evidence>
<dbReference type="EMBL" id="AP013059">
    <property type="protein sequence ID" value="BAN25138.1"/>
    <property type="molecule type" value="Genomic_DNA"/>
</dbReference>
<dbReference type="HOGENOM" id="CLU_2877125_0_0_4"/>
<proteinExistence type="predicted"/>
<evidence type="ECO:0000313" key="2">
    <source>
        <dbReference type="Proteomes" id="UP000013966"/>
    </source>
</evidence>
<reference evidence="1 2" key="1">
    <citation type="journal article" date="2013" name="Genome Announc.">
        <title>Complete Genome Sequence of Burkholderia sp. Strain RPE64, Bacterial Symbiont of the Bean Bug Riptortus pedestris.</title>
        <authorList>
            <person name="Shibata T.F."/>
            <person name="Maeda T."/>
            <person name="Nikoh N."/>
            <person name="Yamaguchi K."/>
            <person name="Oshima K."/>
            <person name="Hattori M."/>
            <person name="Nishiyama T."/>
            <person name="Hasebe M."/>
            <person name="Fukatsu T."/>
            <person name="Kikuchi Y."/>
            <person name="Shigenobu S."/>
        </authorList>
    </citation>
    <scope>NUCLEOTIDE SEQUENCE [LARGE SCALE GENOMIC DNA]</scope>
</reference>
<name>R4WKQ6_9BURK</name>
<sequence>MLSKAGLFAAFRDVCATKENCKNASLANGAKVRNGLLDGGLRLARLRDEAPRKIRSRRIAAKK</sequence>